<evidence type="ECO:0000256" key="1">
    <source>
        <dbReference type="SAM" id="SignalP"/>
    </source>
</evidence>
<dbReference type="RefSeq" id="WP_002944064.1">
    <property type="nucleotide sequence ID" value="NZ_CP012543.1"/>
</dbReference>
<sequence>MKKSLILCAVLLTAWAQAAGWQEALNQGAQILGAANSGDYKSAVSTALNAAVKELSNGGFLNNATAKIPLPKSLETAANLAKKVGGEKWANELVTSINNAASAAVPGAADVFSGVIKNMSDADVKKVLEGGKDSFTKFLQQNSSQKLQAVFKPIITKMMSDNTFATAYNGLNSFVAGSALAKSDAAKQLKGIATSMGAGEYIPQENEDLNDYITRKTLDGLFNVMSEKESSLRGGAVEQGTKILQGIFK</sequence>
<accession>A0A6G5QQL7</accession>
<dbReference type="Pfam" id="PF13852">
    <property type="entry name" value="DUF4197"/>
    <property type="match status" value="1"/>
</dbReference>
<keyword evidence="1" id="KW-0732">Signal</keyword>
<feature type="signal peptide" evidence="1">
    <location>
        <begin position="1"/>
        <end position="18"/>
    </location>
</feature>
<dbReference type="AlphaFoldDB" id="A0A6G5QQL7"/>
<protein>
    <submittedName>
        <fullName evidence="2">Putative DUF4197 domain protein</fullName>
    </submittedName>
</protein>
<feature type="chain" id="PRO_5026326076" evidence="1">
    <location>
        <begin position="19"/>
        <end position="249"/>
    </location>
</feature>
<dbReference type="InterPro" id="IPR025245">
    <property type="entry name" value="DUF4197"/>
</dbReference>
<evidence type="ECO:0000313" key="2">
    <source>
        <dbReference type="EMBL" id="QCD47911.1"/>
    </source>
</evidence>
<organism evidence="2 3">
    <name type="scientific">Campylobacter rectus</name>
    <name type="common">Wolinella recta</name>
    <dbReference type="NCBI Taxonomy" id="203"/>
    <lineage>
        <taxon>Bacteria</taxon>
        <taxon>Pseudomonadati</taxon>
        <taxon>Campylobacterota</taxon>
        <taxon>Epsilonproteobacteria</taxon>
        <taxon>Campylobacterales</taxon>
        <taxon>Campylobacteraceae</taxon>
        <taxon>Campylobacter</taxon>
    </lineage>
</organism>
<evidence type="ECO:0000313" key="3">
    <source>
        <dbReference type="Proteomes" id="UP000502377"/>
    </source>
</evidence>
<dbReference type="KEGG" id="crx:CRECT_2327"/>
<dbReference type="EMBL" id="CP012543">
    <property type="protein sequence ID" value="QCD47911.1"/>
    <property type="molecule type" value="Genomic_DNA"/>
</dbReference>
<dbReference type="Proteomes" id="UP000502377">
    <property type="component" value="Chromosome"/>
</dbReference>
<reference evidence="2 3" key="1">
    <citation type="submission" date="2016-07" db="EMBL/GenBank/DDBJ databases">
        <title>Comparative genomics of the Campylobacter concisus group.</title>
        <authorList>
            <person name="Miller W.G."/>
            <person name="Yee E."/>
            <person name="Chapman M.H."/>
            <person name="Huynh S."/>
            <person name="Bono J.L."/>
            <person name="On S.L.W."/>
            <person name="StLeger J."/>
            <person name="Foster G."/>
            <person name="Parker C.T."/>
        </authorList>
    </citation>
    <scope>NUCLEOTIDE SEQUENCE [LARGE SCALE GENOMIC DNA]</scope>
    <source>
        <strain evidence="2 3">ATCC 33238</strain>
    </source>
</reference>
<proteinExistence type="predicted"/>
<gene>
    <name evidence="2" type="ORF">CRECT_2327</name>
</gene>
<name>A0A6G5QQL7_CAMRE</name>